<evidence type="ECO:0000256" key="3">
    <source>
        <dbReference type="ARBA" id="ARBA00018569"/>
    </source>
</evidence>
<proteinExistence type="inferred from homology"/>
<dbReference type="EMBL" id="RBVX01000052">
    <property type="protein sequence ID" value="RSL29763.1"/>
    <property type="molecule type" value="Genomic_DNA"/>
</dbReference>
<comment type="caution">
    <text evidence="7">The sequence shown here is derived from an EMBL/GenBank/DDBJ whole genome shotgun (WGS) entry which is preliminary data.</text>
</comment>
<protein>
    <recommendedName>
        <fullName evidence="3">UDP-glucose 4-epimerase</fullName>
    </recommendedName>
    <alternativeName>
        <fullName evidence="5">Galactowaldenase</fullName>
    </alternativeName>
    <alternativeName>
        <fullName evidence="4">UDP-galactose 4-epimerase</fullName>
    </alternativeName>
</protein>
<dbReference type="Pfam" id="PF01370">
    <property type="entry name" value="Epimerase"/>
    <property type="match status" value="1"/>
</dbReference>
<dbReference type="Gene3D" id="3.40.50.720">
    <property type="entry name" value="NAD(P)-binding Rossmann-like Domain"/>
    <property type="match status" value="1"/>
</dbReference>
<dbReference type="Proteomes" id="UP000275076">
    <property type="component" value="Unassembled WGS sequence"/>
</dbReference>
<comment type="similarity">
    <text evidence="2">Belongs to the NAD(P)-dependent epimerase/dehydratase family.</text>
</comment>
<dbReference type="AlphaFoldDB" id="A0A3R9PYG2"/>
<dbReference type="OrthoDB" id="9771073at2"/>
<feature type="domain" description="NAD-dependent epimerase/dehydratase" evidence="6">
    <location>
        <begin position="4"/>
        <end position="236"/>
    </location>
</feature>
<organism evidence="7 8">
    <name type="scientific">Salibacterium salarium</name>
    <dbReference type="NCBI Taxonomy" id="284579"/>
    <lineage>
        <taxon>Bacteria</taxon>
        <taxon>Bacillati</taxon>
        <taxon>Bacillota</taxon>
        <taxon>Bacilli</taxon>
        <taxon>Bacillales</taxon>
        <taxon>Bacillaceae</taxon>
    </lineage>
</organism>
<sequence length="310" mass="34759">MDKVLVTGGCGFIGSHIVDQLLEEGYETIVVDNLVSGKLENIDKSDVSFYLCNINSAEFQTVVETESPRYIIHQAAQVSVPSSLSDIFHDENINIRGSLNVMEAAKNNNVEKIVFASSAAVYGEPQYLPIDEEHPIAPLAPYGVSKYAVEKYLEMAHQLYGIDYTILRYSNVYGPRQDAKGEGGVISIFKDKMEEGQNVVVYGNGEQTRDFIHVYDVAKTNVKAMKSETTERIFNLSTNDTISLNELIPAMEKAFDEKVSTTYKDAREGDITHSCLNNEKLQKYLNANKQYLIEVGLDTFHKEKTKKTKQ</sequence>
<evidence type="ECO:0000256" key="2">
    <source>
        <dbReference type="ARBA" id="ARBA00007637"/>
    </source>
</evidence>
<evidence type="ECO:0000256" key="4">
    <source>
        <dbReference type="ARBA" id="ARBA00031367"/>
    </source>
</evidence>
<evidence type="ECO:0000313" key="8">
    <source>
        <dbReference type="Proteomes" id="UP000275076"/>
    </source>
</evidence>
<evidence type="ECO:0000256" key="5">
    <source>
        <dbReference type="ARBA" id="ARBA00033067"/>
    </source>
</evidence>
<evidence type="ECO:0000313" key="7">
    <source>
        <dbReference type="EMBL" id="RSL29763.1"/>
    </source>
</evidence>
<dbReference type="InterPro" id="IPR036291">
    <property type="entry name" value="NAD(P)-bd_dom_sf"/>
</dbReference>
<comment type="pathway">
    <text evidence="1">Carbohydrate metabolism; galactose metabolism.</text>
</comment>
<dbReference type="RefSeq" id="WP_125561887.1">
    <property type="nucleotide sequence ID" value="NZ_RBVX01000052.1"/>
</dbReference>
<dbReference type="InterPro" id="IPR001509">
    <property type="entry name" value="Epimerase_deHydtase"/>
</dbReference>
<reference evidence="7 8" key="1">
    <citation type="submission" date="2018-10" db="EMBL/GenBank/DDBJ databases">
        <title>Draft genome sequence of Bacillus salarius IM0101, isolated from a hypersaline soil in Inner Mongolia, China.</title>
        <authorList>
            <person name="Yamprayoonswat W."/>
            <person name="Boonvisut S."/>
            <person name="Jumpathong W."/>
            <person name="Sittihan S."/>
            <person name="Ruangsuj P."/>
            <person name="Wanthongcharoen S."/>
            <person name="Thongpramul N."/>
            <person name="Pimmason S."/>
            <person name="Yu B."/>
            <person name="Yasawong M."/>
        </authorList>
    </citation>
    <scope>NUCLEOTIDE SEQUENCE [LARGE SCALE GENOMIC DNA]</scope>
    <source>
        <strain evidence="7 8">IM0101</strain>
    </source>
</reference>
<accession>A0A3R9PYG2</accession>
<evidence type="ECO:0000259" key="6">
    <source>
        <dbReference type="Pfam" id="PF01370"/>
    </source>
</evidence>
<gene>
    <name evidence="7" type="ORF">D7Z54_29465</name>
</gene>
<name>A0A3R9PYG2_9BACI</name>
<dbReference type="PANTHER" id="PTHR43725">
    <property type="entry name" value="UDP-GLUCOSE 4-EPIMERASE"/>
    <property type="match status" value="1"/>
</dbReference>
<keyword evidence="8" id="KW-1185">Reference proteome</keyword>
<evidence type="ECO:0000256" key="1">
    <source>
        <dbReference type="ARBA" id="ARBA00004947"/>
    </source>
</evidence>
<dbReference type="SUPFAM" id="SSF51735">
    <property type="entry name" value="NAD(P)-binding Rossmann-fold domains"/>
    <property type="match status" value="1"/>
</dbReference>